<keyword evidence="11 14" id="KW-0472">Membrane</keyword>
<proteinExistence type="inferred from homology"/>
<dbReference type="GO" id="GO:0045271">
    <property type="term" value="C:respiratory chain complex I"/>
    <property type="evidence" value="ECO:0007669"/>
    <property type="project" value="UniProtKB-UniRule"/>
</dbReference>
<dbReference type="STRING" id="225164.V4BZB1"/>
<evidence type="ECO:0000256" key="10">
    <source>
        <dbReference type="ARBA" id="ARBA00023128"/>
    </source>
</evidence>
<sequence length="152" mass="18237">MSAKAFKQEMAPKGGFGPIHWAKRTPKPLLSGFVQFGLMGGFMGFWLYMFYKFGFKRVIYEQIELQDAMAAIEPLLEAEKHRMFLIRMRQNRDYENELMKDYPGWKTGTLFGEPVFHNKRERFMTPSLEEYYAHTETRHYNKKKFPKIHFEF</sequence>
<comment type="function">
    <text evidence="14">Complex I functions in the transfer of electrons from NADH to the respiratory chain. Accessory subunit of the mitochondrial membrane respiratory chain NADH dehydrogenase (Complex I), that is believed not to be involved in catalysis.</text>
</comment>
<dbReference type="GO" id="GO:0005743">
    <property type="term" value="C:mitochondrial inner membrane"/>
    <property type="evidence" value="ECO:0007669"/>
    <property type="project" value="UniProtKB-SubCell"/>
</dbReference>
<accession>V4BZB1</accession>
<dbReference type="EMBL" id="KB201802">
    <property type="protein sequence ID" value="ESO94479.1"/>
    <property type="molecule type" value="Genomic_DNA"/>
</dbReference>
<evidence type="ECO:0000256" key="3">
    <source>
        <dbReference type="ARBA" id="ARBA00018192"/>
    </source>
</evidence>
<comment type="function">
    <text evidence="12">Accessory subunit of the mitochondrial membrane respiratory chain NADH dehydrogenase (Complex I), that is believed not to be involved in catalysis. Complex I functions in the transfer of electrons from NADH to the respiratory chain. The immediate electron acceptor for the enzyme is believed to be ubiquinone. Involved in the interferon/all-trans-retinoic acid (IFN/RA) induced cell death. This apoptotic activity is inhibited by interaction with viral IRF1. Prevents the transactivation of STAT3 target genes. May play a role in CARD15-mediated innate mucosal responses and serve to regulate intestinal epithelial cell responses to microbes.</text>
</comment>
<evidence type="ECO:0000256" key="2">
    <source>
        <dbReference type="ARBA" id="ARBA00007312"/>
    </source>
</evidence>
<keyword evidence="5 14" id="KW-0679">Respiratory chain</keyword>
<reference evidence="15 16" key="1">
    <citation type="journal article" date="2013" name="Nature">
        <title>Insights into bilaterian evolution from three spiralian genomes.</title>
        <authorList>
            <person name="Simakov O."/>
            <person name="Marletaz F."/>
            <person name="Cho S.J."/>
            <person name="Edsinger-Gonzales E."/>
            <person name="Havlak P."/>
            <person name="Hellsten U."/>
            <person name="Kuo D.H."/>
            <person name="Larsson T."/>
            <person name="Lv J."/>
            <person name="Arendt D."/>
            <person name="Savage R."/>
            <person name="Osoegawa K."/>
            <person name="de Jong P."/>
            <person name="Grimwood J."/>
            <person name="Chapman J.A."/>
            <person name="Shapiro H."/>
            <person name="Aerts A."/>
            <person name="Otillar R.P."/>
            <person name="Terry A.Y."/>
            <person name="Boore J.L."/>
            <person name="Grigoriev I.V."/>
            <person name="Lindberg D.R."/>
            <person name="Seaver E.C."/>
            <person name="Weisblat D.A."/>
            <person name="Putnam N.H."/>
            <person name="Rokhsar D.S."/>
        </authorList>
    </citation>
    <scope>NUCLEOTIDE SEQUENCE [LARGE SCALE GENOMIC DNA]</scope>
</reference>
<dbReference type="GeneID" id="20244835"/>
<dbReference type="KEGG" id="lgi:LOTGIDRAFT_189171"/>
<dbReference type="HOGENOM" id="CLU_119720_0_1_1"/>
<dbReference type="PANTHER" id="PTHR12966:SF0">
    <property type="entry name" value="NADH DEHYDROGENASE [UBIQUINONE] 1 ALPHA SUBCOMPLEX SUBUNIT 13"/>
    <property type="match status" value="1"/>
</dbReference>
<evidence type="ECO:0000256" key="4">
    <source>
        <dbReference type="ARBA" id="ARBA00022448"/>
    </source>
</evidence>
<gene>
    <name evidence="15" type="ORF">LOTGIDRAFT_189171</name>
</gene>
<evidence type="ECO:0000256" key="9">
    <source>
        <dbReference type="ARBA" id="ARBA00022989"/>
    </source>
</evidence>
<dbReference type="AlphaFoldDB" id="V4BZB1"/>
<keyword evidence="6 14" id="KW-0812">Transmembrane</keyword>
<keyword evidence="10 14" id="KW-0496">Mitochondrion</keyword>
<dbReference type="OMA" id="WRVGTWY"/>
<dbReference type="Proteomes" id="UP000030746">
    <property type="component" value="Unassembled WGS sequence"/>
</dbReference>
<evidence type="ECO:0000256" key="6">
    <source>
        <dbReference type="ARBA" id="ARBA00022692"/>
    </source>
</evidence>
<dbReference type="Pfam" id="PF06212">
    <property type="entry name" value="GRIM-19"/>
    <property type="match status" value="1"/>
</dbReference>
<comment type="subcellular location">
    <subcellularLocation>
        <location evidence="1 14">Mitochondrion inner membrane</location>
        <topology evidence="1 14">Single-pass membrane protein</topology>
        <orientation evidence="1 14">Matrix side</orientation>
    </subcellularLocation>
</comment>
<evidence type="ECO:0000256" key="5">
    <source>
        <dbReference type="ARBA" id="ARBA00022660"/>
    </source>
</evidence>
<evidence type="ECO:0000313" key="16">
    <source>
        <dbReference type="Proteomes" id="UP000030746"/>
    </source>
</evidence>
<feature type="transmembrane region" description="Helical" evidence="14">
    <location>
        <begin position="33"/>
        <end position="51"/>
    </location>
</feature>
<dbReference type="RefSeq" id="XP_009054763.1">
    <property type="nucleotide sequence ID" value="XM_009056515.1"/>
</dbReference>
<name>V4BZB1_LOTGI</name>
<protein>
    <recommendedName>
        <fullName evidence="3 14">NADH dehydrogenase [ubiquinone] 1 alpha subcomplex subunit 13</fullName>
    </recommendedName>
</protein>
<evidence type="ECO:0000256" key="8">
    <source>
        <dbReference type="ARBA" id="ARBA00022982"/>
    </source>
</evidence>
<evidence type="ECO:0000256" key="11">
    <source>
        <dbReference type="ARBA" id="ARBA00023136"/>
    </source>
</evidence>
<keyword evidence="9 14" id="KW-1133">Transmembrane helix</keyword>
<keyword evidence="16" id="KW-1185">Reference proteome</keyword>
<evidence type="ECO:0000256" key="7">
    <source>
        <dbReference type="ARBA" id="ARBA00022792"/>
    </source>
</evidence>
<dbReference type="CTD" id="20244835"/>
<keyword evidence="4 14" id="KW-0813">Transport</keyword>
<organism evidence="15 16">
    <name type="scientific">Lottia gigantea</name>
    <name type="common">Giant owl limpet</name>
    <dbReference type="NCBI Taxonomy" id="225164"/>
    <lineage>
        <taxon>Eukaryota</taxon>
        <taxon>Metazoa</taxon>
        <taxon>Spiralia</taxon>
        <taxon>Lophotrochozoa</taxon>
        <taxon>Mollusca</taxon>
        <taxon>Gastropoda</taxon>
        <taxon>Patellogastropoda</taxon>
        <taxon>Lottioidea</taxon>
        <taxon>Lottiidae</taxon>
        <taxon>Lottia</taxon>
    </lineage>
</organism>
<evidence type="ECO:0000256" key="12">
    <source>
        <dbReference type="ARBA" id="ARBA00045908"/>
    </source>
</evidence>
<dbReference type="OrthoDB" id="3308at2759"/>
<comment type="subunit">
    <text evidence="13">Complex I is composed of 45 different subunits. Interacts with CARD15, but not with CARD4. Interacts with STAT3, but not with STAT1, STAT2 and STAT5A. Interacts with OLFM4.</text>
</comment>
<dbReference type="PANTHER" id="PTHR12966">
    <property type="entry name" value="NADH DEHYDROGENASE UBIQUINONE 1 ALPHA SUBCOMPLEX SUBUNIT 13"/>
    <property type="match status" value="1"/>
</dbReference>
<keyword evidence="7 14" id="KW-0999">Mitochondrion inner membrane</keyword>
<evidence type="ECO:0000313" key="15">
    <source>
        <dbReference type="EMBL" id="ESO94479.1"/>
    </source>
</evidence>
<comment type="similarity">
    <text evidence="2 14">Belongs to the complex I NDUFA13 subunit family.</text>
</comment>
<evidence type="ECO:0000256" key="14">
    <source>
        <dbReference type="RuleBase" id="RU368034"/>
    </source>
</evidence>
<dbReference type="InterPro" id="IPR009346">
    <property type="entry name" value="GRIM-19"/>
</dbReference>
<evidence type="ECO:0000256" key="13">
    <source>
        <dbReference type="ARBA" id="ARBA00046797"/>
    </source>
</evidence>
<keyword evidence="8 14" id="KW-0249">Electron transport</keyword>
<evidence type="ECO:0000256" key="1">
    <source>
        <dbReference type="ARBA" id="ARBA00004298"/>
    </source>
</evidence>